<evidence type="ECO:0000313" key="3">
    <source>
        <dbReference type="Proteomes" id="UP000183496"/>
    </source>
</evidence>
<dbReference type="Proteomes" id="UP000183496">
    <property type="component" value="Unassembled WGS sequence"/>
</dbReference>
<reference evidence="2 3" key="1">
    <citation type="submission" date="2016-10" db="EMBL/GenBank/DDBJ databases">
        <authorList>
            <person name="Varghese N."/>
            <person name="Submissions S."/>
        </authorList>
    </citation>
    <scope>NUCLEOTIDE SEQUENCE [LARGE SCALE GENOMIC DNA]</scope>
    <source>
        <strain evidence="3">DSM 19823 / KCTC 23066 / CCTCC M 208030 / D25</strain>
    </source>
</reference>
<dbReference type="AlphaFoldDB" id="A0AAJ4W418"/>
<evidence type="ECO:0000256" key="1">
    <source>
        <dbReference type="SAM" id="Phobius"/>
    </source>
</evidence>
<name>A0AAJ4W418_MYRPR</name>
<accession>A0AAJ4W418</accession>
<protein>
    <submittedName>
        <fullName evidence="2">Uncharacterized protein</fullName>
    </submittedName>
</protein>
<dbReference type="RefSeq" id="WP_041894645.1">
    <property type="nucleotide sequence ID" value="NZ_CP010817.1"/>
</dbReference>
<evidence type="ECO:0000313" key="2">
    <source>
        <dbReference type="EMBL" id="SEQ82342.1"/>
    </source>
</evidence>
<keyword evidence="1" id="KW-0812">Transmembrane</keyword>
<comment type="caution">
    <text evidence="2">The sequence shown here is derived from an EMBL/GenBank/DDBJ whole genome shotgun (WGS) entry which is preliminary data.</text>
</comment>
<dbReference type="KEGG" id="mpw:MPR_3442"/>
<organism evidence="2 3">
    <name type="scientific">Myroides profundi</name>
    <dbReference type="NCBI Taxonomy" id="480520"/>
    <lineage>
        <taxon>Bacteria</taxon>
        <taxon>Pseudomonadati</taxon>
        <taxon>Bacteroidota</taxon>
        <taxon>Flavobacteriia</taxon>
        <taxon>Flavobacteriales</taxon>
        <taxon>Flavobacteriaceae</taxon>
        <taxon>Myroides</taxon>
    </lineage>
</organism>
<feature type="transmembrane region" description="Helical" evidence="1">
    <location>
        <begin position="48"/>
        <end position="74"/>
    </location>
</feature>
<proteinExistence type="predicted"/>
<dbReference type="EMBL" id="FOFY01000006">
    <property type="protein sequence ID" value="SEQ82342.1"/>
    <property type="molecule type" value="Genomic_DNA"/>
</dbReference>
<feature type="transmembrane region" description="Helical" evidence="1">
    <location>
        <begin position="12"/>
        <end position="36"/>
    </location>
</feature>
<keyword evidence="3" id="KW-1185">Reference proteome</keyword>
<keyword evidence="1" id="KW-1133">Transmembrane helix</keyword>
<gene>
    <name evidence="2" type="ORF">SAMN04488089_106137</name>
</gene>
<keyword evidence="1" id="KW-0472">Membrane</keyword>
<sequence>MKEEKVYYYGSSMGRSLVIIGAIGLIFGLVLCYFILRDVEVSIALFISFWQMTLLLSLFIGVGIIWITSGIILLRKSANRQVLLRLTPNEIINYERGITLKWSDIEEVIYIGFRNKHGIGVKMKNKDLVFNQLPLYSSVFNRIFGLSLFDALSGEYIEGDGRAIHQEIKEYHEEVR</sequence>